<keyword evidence="3" id="KW-1185">Reference proteome</keyword>
<dbReference type="InterPro" id="IPR036397">
    <property type="entry name" value="RNaseH_sf"/>
</dbReference>
<evidence type="ECO:0008006" key="4">
    <source>
        <dbReference type="Google" id="ProtNLM"/>
    </source>
</evidence>
<dbReference type="GO" id="GO:0003676">
    <property type="term" value="F:nucleic acid binding"/>
    <property type="evidence" value="ECO:0007669"/>
    <property type="project" value="InterPro"/>
</dbReference>
<evidence type="ECO:0000313" key="1">
    <source>
        <dbReference type="EMBL" id="KFD52872.1"/>
    </source>
</evidence>
<organism evidence="2">
    <name type="scientific">Trichuris suis</name>
    <name type="common">pig whipworm</name>
    <dbReference type="NCBI Taxonomy" id="68888"/>
    <lineage>
        <taxon>Eukaryota</taxon>
        <taxon>Metazoa</taxon>
        <taxon>Ecdysozoa</taxon>
        <taxon>Nematoda</taxon>
        <taxon>Enoplea</taxon>
        <taxon>Dorylaimia</taxon>
        <taxon>Trichinellida</taxon>
        <taxon>Trichuridae</taxon>
        <taxon>Trichuris</taxon>
    </lineage>
</organism>
<gene>
    <name evidence="1" type="ORF">M513_06182</name>
    <name evidence="2" type="ORF">M514_06182</name>
</gene>
<dbReference type="AlphaFoldDB" id="A0A085NFG2"/>
<dbReference type="EMBL" id="KL363222">
    <property type="protein sequence ID" value="KFD52872.1"/>
    <property type="molecule type" value="Genomic_DNA"/>
</dbReference>
<name>A0A085NFG2_9BILA</name>
<dbReference type="Proteomes" id="UP000030764">
    <property type="component" value="Unassembled WGS sequence"/>
</dbReference>
<evidence type="ECO:0000313" key="3">
    <source>
        <dbReference type="Proteomes" id="UP000030764"/>
    </source>
</evidence>
<dbReference type="Proteomes" id="UP000030758">
    <property type="component" value="Unassembled WGS sequence"/>
</dbReference>
<dbReference type="EMBL" id="KL367507">
    <property type="protein sequence ID" value="KFD68208.1"/>
    <property type="molecule type" value="Genomic_DNA"/>
</dbReference>
<proteinExistence type="predicted"/>
<accession>A0A085NFG2</accession>
<evidence type="ECO:0000313" key="2">
    <source>
        <dbReference type="EMBL" id="KFD68208.1"/>
    </source>
</evidence>
<sequence length="88" mass="10227">MLAAQSGQDQKELEKLDIKTLRDPPYSTDLSPTDYHFFRPPELYVREEVHHDESSLENGFCQFLNSCSANTIYWTIRLSLRKIIHAAV</sequence>
<reference evidence="2 3" key="1">
    <citation type="journal article" date="2014" name="Nat. Genet.">
        <title>Genome and transcriptome of the porcine whipworm Trichuris suis.</title>
        <authorList>
            <person name="Jex A.R."/>
            <person name="Nejsum P."/>
            <person name="Schwarz E.M."/>
            <person name="Hu L."/>
            <person name="Young N.D."/>
            <person name="Hall R.S."/>
            <person name="Korhonen P.K."/>
            <person name="Liao S."/>
            <person name="Thamsborg S."/>
            <person name="Xia J."/>
            <person name="Xu P."/>
            <person name="Wang S."/>
            <person name="Scheerlinck J.P."/>
            <person name="Hofmann A."/>
            <person name="Sternberg P.W."/>
            <person name="Wang J."/>
            <person name="Gasser R.B."/>
        </authorList>
    </citation>
    <scope>NUCLEOTIDE SEQUENCE [LARGE SCALE GENOMIC DNA]</scope>
    <source>
        <strain evidence="2">DCEP-RM93F</strain>
        <strain evidence="1">DCEP-RM93M</strain>
    </source>
</reference>
<dbReference type="Gene3D" id="3.30.420.10">
    <property type="entry name" value="Ribonuclease H-like superfamily/Ribonuclease H"/>
    <property type="match status" value="1"/>
</dbReference>
<protein>
    <recommendedName>
        <fullName evidence="4">Tc1-like transposase DDE domain-containing protein</fullName>
    </recommendedName>
</protein>